<name>A0A4Y9R527_9MICO</name>
<keyword evidence="1" id="KW-0472">Membrane</keyword>
<protein>
    <submittedName>
        <fullName evidence="2">Uncharacterized protein</fullName>
    </submittedName>
</protein>
<accession>A0A4Y9R527</accession>
<feature type="transmembrane region" description="Helical" evidence="1">
    <location>
        <begin position="71"/>
        <end position="90"/>
    </location>
</feature>
<feature type="transmembrane region" description="Helical" evidence="1">
    <location>
        <begin position="7"/>
        <end position="29"/>
    </location>
</feature>
<dbReference type="Proteomes" id="UP000298127">
    <property type="component" value="Unassembled WGS sequence"/>
</dbReference>
<dbReference type="EMBL" id="SPQZ01000002">
    <property type="protein sequence ID" value="TFV99347.1"/>
    <property type="molecule type" value="Genomic_DNA"/>
</dbReference>
<keyword evidence="1" id="KW-1133">Transmembrane helix</keyword>
<comment type="caution">
    <text evidence="2">The sequence shown here is derived from an EMBL/GenBank/DDBJ whole genome shotgun (WGS) entry which is preliminary data.</text>
</comment>
<dbReference type="AlphaFoldDB" id="A0A4Y9R527"/>
<keyword evidence="3" id="KW-1185">Reference proteome</keyword>
<feature type="transmembrane region" description="Helical" evidence="1">
    <location>
        <begin position="96"/>
        <end position="117"/>
    </location>
</feature>
<reference evidence="2 3" key="1">
    <citation type="journal article" date="2018" name="J. Microbiol.">
        <title>Leifsonia flava sp. nov., a novel actinobacterium isolated from the rhizosphere of Aquilegia viridiflora.</title>
        <authorList>
            <person name="Cai Y."/>
            <person name="Tao W.Z."/>
            <person name="Ma Y.J."/>
            <person name="Cheng J."/>
            <person name="Zhang M.Y."/>
            <person name="Zhang Y.X."/>
        </authorList>
    </citation>
    <scope>NUCLEOTIDE SEQUENCE [LARGE SCALE GENOMIC DNA]</scope>
    <source>
        <strain evidence="2 3">SYP-B2174</strain>
    </source>
</reference>
<gene>
    <name evidence="2" type="ORF">E4M00_07635</name>
</gene>
<feature type="transmembrane region" description="Helical" evidence="1">
    <location>
        <begin position="35"/>
        <end position="59"/>
    </location>
</feature>
<evidence type="ECO:0000256" key="1">
    <source>
        <dbReference type="SAM" id="Phobius"/>
    </source>
</evidence>
<organism evidence="2 3">
    <name type="scientific">Orlajensenia leifsoniae</name>
    <dbReference type="NCBI Taxonomy" id="2561933"/>
    <lineage>
        <taxon>Bacteria</taxon>
        <taxon>Bacillati</taxon>
        <taxon>Actinomycetota</taxon>
        <taxon>Actinomycetes</taxon>
        <taxon>Micrococcales</taxon>
        <taxon>Microbacteriaceae</taxon>
        <taxon>Orlajensenia</taxon>
    </lineage>
</organism>
<evidence type="ECO:0000313" key="3">
    <source>
        <dbReference type="Proteomes" id="UP000298127"/>
    </source>
</evidence>
<sequence length="172" mass="18728">MILRRAFFYALFPAAFVLPAWMLIGWGIYGHGGWGFLGLVIACPIVFIALVVIAALLAARPAVRRDKALSWRDVGVLTVLWACIIGFGFFGDTTSLFAVLGALAALSAFWIALWELFTDGARVMRETMETFEAQAAHPSPVEGGYYTATRSAPAGSDDDVIIIHESRERDGD</sequence>
<keyword evidence="1" id="KW-0812">Transmembrane</keyword>
<evidence type="ECO:0000313" key="2">
    <source>
        <dbReference type="EMBL" id="TFV99347.1"/>
    </source>
</evidence>
<dbReference type="RefSeq" id="WP_135119885.1">
    <property type="nucleotide sequence ID" value="NZ_SPQZ01000002.1"/>
</dbReference>
<proteinExistence type="predicted"/>